<proteinExistence type="predicted"/>
<dbReference type="Proteomes" id="UP000281094">
    <property type="component" value="Unassembled WGS sequence"/>
</dbReference>
<accession>A0A3L7JDU1</accession>
<dbReference type="RefSeq" id="WP_121645926.1">
    <property type="nucleotide sequence ID" value="NZ_RCWN01000001.1"/>
</dbReference>
<dbReference type="AlphaFoldDB" id="A0A3L7JDU1"/>
<evidence type="ECO:0000256" key="1">
    <source>
        <dbReference type="SAM" id="MobiDB-lite"/>
    </source>
</evidence>
<name>A0A3L7JDU1_9HYPH</name>
<evidence type="ECO:0000256" key="2">
    <source>
        <dbReference type="SAM" id="SignalP"/>
    </source>
</evidence>
<sequence>MRFLLASSIAFLAGGVAVYAAVEGWPTVDDRAPAAVAAEESAATSGIQLAQAEVDGAASETDDANEPVSDAPPENGTADGPSEEAAPVSSYASEAPTAEMPPLGLPDPDEAQAGLPEGQKITLEASPDEAPQIGTVRWVPDALYCGFVEGDLPEPLELASAADSRDATLSGQVDALDEAPQAVEDEAGSVENKAPEDLLFVTERHYDGRAAIERAYMRIGGLMRELALRSVDEMESGEARHYETLGGTPLSVRLDMQRIMTDADKRLKAWHKPPRLLYRGAITVSRGTADTQVGFVGSCG</sequence>
<feature type="region of interest" description="Disordered" evidence="1">
    <location>
        <begin position="52"/>
        <end position="114"/>
    </location>
</feature>
<reference evidence="3 4" key="1">
    <citation type="submission" date="2018-10" db="EMBL/GenBank/DDBJ databases">
        <title>Notoacmeibacter sp. M2BS9Y-3-1, whole genome shotgun sequence.</title>
        <authorList>
            <person name="Tuo L."/>
        </authorList>
    </citation>
    <scope>NUCLEOTIDE SEQUENCE [LARGE SCALE GENOMIC DNA]</scope>
    <source>
        <strain evidence="3 4">M2BS9Y-3-1</strain>
    </source>
</reference>
<evidence type="ECO:0000313" key="3">
    <source>
        <dbReference type="EMBL" id="RLQ88958.1"/>
    </source>
</evidence>
<keyword evidence="2" id="KW-0732">Signal</keyword>
<feature type="chain" id="PRO_5017930592" evidence="2">
    <location>
        <begin position="21"/>
        <end position="300"/>
    </location>
</feature>
<comment type="caution">
    <text evidence="3">The sequence shown here is derived from an EMBL/GenBank/DDBJ whole genome shotgun (WGS) entry which is preliminary data.</text>
</comment>
<gene>
    <name evidence="3" type="ORF">D8780_12675</name>
</gene>
<keyword evidence="4" id="KW-1185">Reference proteome</keyword>
<dbReference type="EMBL" id="RCWN01000001">
    <property type="protein sequence ID" value="RLQ88958.1"/>
    <property type="molecule type" value="Genomic_DNA"/>
</dbReference>
<feature type="signal peptide" evidence="2">
    <location>
        <begin position="1"/>
        <end position="20"/>
    </location>
</feature>
<evidence type="ECO:0000313" key="4">
    <source>
        <dbReference type="Proteomes" id="UP000281094"/>
    </source>
</evidence>
<organism evidence="3 4">
    <name type="scientific">Notoacmeibacter ruber</name>
    <dbReference type="NCBI Taxonomy" id="2670375"/>
    <lineage>
        <taxon>Bacteria</taxon>
        <taxon>Pseudomonadati</taxon>
        <taxon>Pseudomonadota</taxon>
        <taxon>Alphaproteobacteria</taxon>
        <taxon>Hyphomicrobiales</taxon>
        <taxon>Notoacmeibacteraceae</taxon>
        <taxon>Notoacmeibacter</taxon>
    </lineage>
</organism>
<protein>
    <submittedName>
        <fullName evidence="3">Uncharacterized protein</fullName>
    </submittedName>
</protein>